<dbReference type="InterPro" id="IPR011009">
    <property type="entry name" value="Kinase-like_dom_sf"/>
</dbReference>
<dbReference type="AlphaFoldDB" id="A0A919YWA4"/>
<sequence length="257" mass="29288">MGIFMQLKQLGKPIAIGNTAHIYRYKEGIVKLFHSYLPADVASYEGGKQQIVHAKGLAVPEIWEITTVESQPALVMSYAEGKPLGELILENESSLAHVEQYFEIFVEQQLLLHQIDGEPLELMDEKLTNQLHRATLLEDKVKETLLDQLQRMKYRKVICHGDLHPHNMLLADQQVTIIDWVDATAGDLRADVYRTYLLIAGHSVQMAELYVQLYCGKSKLTREEIFQWAAIVAGARLAEHHSPEEAVRLLDIVKHWI</sequence>
<reference evidence="2" key="1">
    <citation type="submission" date="2021-03" db="EMBL/GenBank/DDBJ databases">
        <title>Antimicrobial resistance genes in bacteria isolated from Japanese honey, and their potential for conferring macrolide and lincosamide resistance in the American foulbrood pathogen Paenibacillus larvae.</title>
        <authorList>
            <person name="Okamoto M."/>
            <person name="Kumagai M."/>
            <person name="Kanamori H."/>
            <person name="Takamatsu D."/>
        </authorList>
    </citation>
    <scope>NUCLEOTIDE SEQUENCE</scope>
    <source>
        <strain evidence="2">J40TS1</strain>
    </source>
</reference>
<dbReference type="SUPFAM" id="SSF56112">
    <property type="entry name" value="Protein kinase-like (PK-like)"/>
    <property type="match status" value="1"/>
</dbReference>
<accession>A0A919YWA4</accession>
<dbReference type="EMBL" id="BOSE01000013">
    <property type="protein sequence ID" value="GIP19264.1"/>
    <property type="molecule type" value="Genomic_DNA"/>
</dbReference>
<evidence type="ECO:0000313" key="3">
    <source>
        <dbReference type="Proteomes" id="UP000683139"/>
    </source>
</evidence>
<gene>
    <name evidence="2" type="ORF">J40TS1_49060</name>
</gene>
<name>A0A919YWA4_9BACL</name>
<feature type="domain" description="Aminoglycoside phosphotransferase" evidence="1">
    <location>
        <begin position="14"/>
        <end position="215"/>
    </location>
</feature>
<keyword evidence="3" id="KW-1185">Reference proteome</keyword>
<comment type="caution">
    <text evidence="2">The sequence shown here is derived from an EMBL/GenBank/DDBJ whole genome shotgun (WGS) entry which is preliminary data.</text>
</comment>
<evidence type="ECO:0000313" key="2">
    <source>
        <dbReference type="EMBL" id="GIP19264.1"/>
    </source>
</evidence>
<evidence type="ECO:0000259" key="1">
    <source>
        <dbReference type="Pfam" id="PF01636"/>
    </source>
</evidence>
<proteinExistence type="predicted"/>
<protein>
    <submittedName>
        <fullName evidence="2">Aminoglycoside phosphotransferase</fullName>
    </submittedName>
</protein>
<dbReference type="Gene3D" id="3.90.1200.10">
    <property type="match status" value="1"/>
</dbReference>
<dbReference type="InterPro" id="IPR002575">
    <property type="entry name" value="Aminoglycoside_PTrfase"/>
</dbReference>
<dbReference type="Proteomes" id="UP000683139">
    <property type="component" value="Unassembled WGS sequence"/>
</dbReference>
<organism evidence="2 3">
    <name type="scientific">Paenibacillus montaniterrae</name>
    <dbReference type="NCBI Taxonomy" id="429341"/>
    <lineage>
        <taxon>Bacteria</taxon>
        <taxon>Bacillati</taxon>
        <taxon>Bacillota</taxon>
        <taxon>Bacilli</taxon>
        <taxon>Bacillales</taxon>
        <taxon>Paenibacillaceae</taxon>
        <taxon>Paenibacillus</taxon>
    </lineage>
</organism>
<dbReference type="Pfam" id="PF01636">
    <property type="entry name" value="APH"/>
    <property type="match status" value="1"/>
</dbReference>